<organism evidence="2">
    <name type="scientific">Caenorhabditis remanei</name>
    <name type="common">Caenorhabditis vulgaris</name>
    <dbReference type="NCBI Taxonomy" id="31234"/>
    <lineage>
        <taxon>Eukaryota</taxon>
        <taxon>Metazoa</taxon>
        <taxon>Ecdysozoa</taxon>
        <taxon>Nematoda</taxon>
        <taxon>Chromadorea</taxon>
        <taxon>Rhabditida</taxon>
        <taxon>Rhabditina</taxon>
        <taxon>Rhabditomorpha</taxon>
        <taxon>Rhabditoidea</taxon>
        <taxon>Rhabditidae</taxon>
        <taxon>Peloderinae</taxon>
        <taxon>Caenorhabditis</taxon>
    </lineage>
</organism>
<protein>
    <submittedName>
        <fullName evidence="1">Uncharacterized protein</fullName>
    </submittedName>
</protein>
<dbReference type="Proteomes" id="UP000008281">
    <property type="component" value="Unassembled WGS sequence"/>
</dbReference>
<sequence length="31" mass="3115">MKAGWPIYGMADHDGAVAVAEAVATVTATLP</sequence>
<accession>E3NGH9</accession>
<dbReference type="InParanoid" id="E3NGH9"/>
<name>E3NGH9_CAERE</name>
<dbReference type="HOGENOM" id="CLU_3399796_0_0_1"/>
<evidence type="ECO:0000313" key="1">
    <source>
        <dbReference type="EMBL" id="EFO97085.1"/>
    </source>
</evidence>
<reference evidence="1" key="1">
    <citation type="submission" date="2007-07" db="EMBL/GenBank/DDBJ databases">
        <title>PCAP assembly of the Caenorhabditis remanei genome.</title>
        <authorList>
            <consortium name="The Caenorhabditis remanei Sequencing Consortium"/>
            <person name="Wilson R.K."/>
        </authorList>
    </citation>
    <scope>NUCLEOTIDE SEQUENCE [LARGE SCALE GENOMIC DNA]</scope>
    <source>
        <strain evidence="1">PB4641</strain>
    </source>
</reference>
<dbReference type="EMBL" id="DS268654">
    <property type="protein sequence ID" value="EFO97085.1"/>
    <property type="molecule type" value="Genomic_DNA"/>
</dbReference>
<keyword evidence="2" id="KW-1185">Reference proteome</keyword>
<evidence type="ECO:0000313" key="2">
    <source>
        <dbReference type="Proteomes" id="UP000008281"/>
    </source>
</evidence>
<dbReference type="AlphaFoldDB" id="E3NGH9"/>
<proteinExistence type="predicted"/>
<gene>
    <name evidence="1" type="ORF">CRE_31536</name>
</gene>